<dbReference type="EMBL" id="BDGG01000002">
    <property type="protein sequence ID" value="GAU92107.1"/>
    <property type="molecule type" value="Genomic_DNA"/>
</dbReference>
<comment type="similarity">
    <text evidence="4 22">Belongs to the cytochrome P450 family.</text>
</comment>
<dbReference type="GO" id="GO:0005506">
    <property type="term" value="F:iron ion binding"/>
    <property type="evidence" value="ECO:0007669"/>
    <property type="project" value="InterPro"/>
</dbReference>
<name>A0A1D1UXT5_RAMVA</name>
<comment type="cofactor">
    <cofactor evidence="21">
        <name>heme</name>
        <dbReference type="ChEBI" id="CHEBI:30413"/>
    </cofactor>
</comment>
<proteinExistence type="inferred from homology"/>
<evidence type="ECO:0000256" key="11">
    <source>
        <dbReference type="ARBA" id="ARBA00023033"/>
    </source>
</evidence>
<dbReference type="Proteomes" id="UP000186922">
    <property type="component" value="Unassembled WGS sequence"/>
</dbReference>
<keyword evidence="25" id="KW-1185">Reference proteome</keyword>
<dbReference type="OrthoDB" id="3934656at2759"/>
<comment type="caution">
    <text evidence="24">The sequence shown here is derived from an EMBL/GenBank/DDBJ whole genome shotgun (WGS) entry which is preliminary data.</text>
</comment>
<evidence type="ECO:0000256" key="19">
    <source>
        <dbReference type="ARBA" id="ARBA00044304"/>
    </source>
</evidence>
<accession>A0A1D1UXT5</accession>
<dbReference type="PRINTS" id="PR00385">
    <property type="entry name" value="P450"/>
</dbReference>
<evidence type="ECO:0000256" key="9">
    <source>
        <dbReference type="ARBA" id="ARBA00023002"/>
    </source>
</evidence>
<evidence type="ECO:0000256" key="8">
    <source>
        <dbReference type="ARBA" id="ARBA00022848"/>
    </source>
</evidence>
<evidence type="ECO:0000256" key="5">
    <source>
        <dbReference type="ARBA" id="ARBA00022617"/>
    </source>
</evidence>
<protein>
    <recommendedName>
        <fullName evidence="15">Steroid 21-hydroxylase</fullName>
        <ecNumber evidence="14">1.14.14.16</ecNumber>
    </recommendedName>
    <alternativeName>
        <fullName evidence="19">21-OHase</fullName>
    </alternativeName>
    <alternativeName>
        <fullName evidence="16">Cytochrome P-450c21</fullName>
    </alternativeName>
    <alternativeName>
        <fullName evidence="20">Cytochrome P450 21</fullName>
    </alternativeName>
    <alternativeName>
        <fullName evidence="18">Cytochrome P450 XXI</fullName>
    </alternativeName>
    <alternativeName>
        <fullName evidence="17">Cytochrome P450-C21</fullName>
    </alternativeName>
</protein>
<evidence type="ECO:0000256" key="6">
    <source>
        <dbReference type="ARBA" id="ARBA00022723"/>
    </source>
</evidence>
<evidence type="ECO:0000256" key="10">
    <source>
        <dbReference type="ARBA" id="ARBA00023004"/>
    </source>
</evidence>
<evidence type="ECO:0000256" key="15">
    <source>
        <dbReference type="ARBA" id="ARBA00044116"/>
    </source>
</evidence>
<comment type="subcellular location">
    <subcellularLocation>
        <location evidence="1">Endomembrane system</location>
        <topology evidence="1">Peripheral membrane protein</topology>
    </subcellularLocation>
    <subcellularLocation>
        <location evidence="3">Endoplasmic reticulum membrane</location>
    </subcellularLocation>
    <subcellularLocation>
        <location evidence="2">Microsome membrane</location>
    </subcellularLocation>
</comment>
<evidence type="ECO:0000256" key="3">
    <source>
        <dbReference type="ARBA" id="ARBA00004586"/>
    </source>
</evidence>
<keyword evidence="23" id="KW-0732">Signal</keyword>
<evidence type="ECO:0000313" key="24">
    <source>
        <dbReference type="EMBL" id="GAU92107.1"/>
    </source>
</evidence>
<keyword evidence="12" id="KW-0446">Lipid-binding</keyword>
<feature type="binding site" description="axial binding residue" evidence="21">
    <location>
        <position position="437"/>
    </location>
    <ligand>
        <name>heme</name>
        <dbReference type="ChEBI" id="CHEBI:30413"/>
    </ligand>
    <ligandPart>
        <name>Fe</name>
        <dbReference type="ChEBI" id="CHEBI:18248"/>
    </ligandPart>
</feature>
<sequence length="492" mass="55312">MIAFVLGVFALLTAACYWWASNSSGNNLNNFPPGPPGLPIVGNLFLFATSSRHTVLRQYGVKFGGIFSTITGTQRVVWVTSYKLFREAMIDRTWGFAGRPDSIFFKDQSTINHPGIIASGVEESSKAVRKFALITLRSLGFGKRCMQDCILQEAENVITEFREKKGEPFNPRNVVALATANVIASITLGKTFKYGDEGMIVVTEKINLGIKQILIAARDKTFPFMKYLPNSGRTIMAEIFYSIKGFLNKIIDDHRTTHVPNEPRDFIDAWLDQNSQVDKTADSIYSSERLPNVLIDLFAGGFETTATTFQWLFAMMLHYPEVQKKIHEELDRVVGASAEVTLDQREALVYTEAVILETLRVYPLIPFAVPHQATEDTMLGGYVIPKGTQVMMHLYSVHHDPELWEDVEDFKPERFIKDGKIVVPEYFVPFGAGRRSCIGEQLARKELFLVFANVLSNFKLELPSGAQLPSLELMQAVVLYPKPFDIVAKSRK</sequence>
<dbReference type="InterPro" id="IPR036396">
    <property type="entry name" value="Cyt_P450_sf"/>
</dbReference>
<dbReference type="GO" id="GO:0004509">
    <property type="term" value="F:steroid 21-monooxygenase activity"/>
    <property type="evidence" value="ECO:0007669"/>
    <property type="project" value="UniProtKB-EC"/>
</dbReference>
<dbReference type="GO" id="GO:0008289">
    <property type="term" value="F:lipid binding"/>
    <property type="evidence" value="ECO:0007669"/>
    <property type="project" value="UniProtKB-KW"/>
</dbReference>
<evidence type="ECO:0000256" key="16">
    <source>
        <dbReference type="ARBA" id="ARBA00044217"/>
    </source>
</evidence>
<gene>
    <name evidence="24" type="primary">RvY_04232-1</name>
    <name evidence="24" type="synonym">RvY_04232.1</name>
    <name evidence="24" type="ORF">RvY_04232</name>
</gene>
<dbReference type="InterPro" id="IPR001128">
    <property type="entry name" value="Cyt_P450"/>
</dbReference>
<dbReference type="GO" id="GO:0008610">
    <property type="term" value="P:lipid biosynthetic process"/>
    <property type="evidence" value="ECO:0007669"/>
    <property type="project" value="UniProtKB-ARBA"/>
</dbReference>
<keyword evidence="8" id="KW-0492">Microsome</keyword>
<evidence type="ECO:0000256" key="4">
    <source>
        <dbReference type="ARBA" id="ARBA00010617"/>
    </source>
</evidence>
<dbReference type="GO" id="GO:0006805">
    <property type="term" value="P:xenobiotic metabolic process"/>
    <property type="evidence" value="ECO:0007669"/>
    <property type="project" value="TreeGrafter"/>
</dbReference>
<dbReference type="SUPFAM" id="SSF48264">
    <property type="entry name" value="Cytochrome P450"/>
    <property type="match status" value="1"/>
</dbReference>
<dbReference type="Gene3D" id="1.10.630.10">
    <property type="entry name" value="Cytochrome P450"/>
    <property type="match status" value="1"/>
</dbReference>
<organism evidence="24 25">
    <name type="scientific">Ramazzottius varieornatus</name>
    <name type="common">Water bear</name>
    <name type="synonym">Tardigrade</name>
    <dbReference type="NCBI Taxonomy" id="947166"/>
    <lineage>
        <taxon>Eukaryota</taxon>
        <taxon>Metazoa</taxon>
        <taxon>Ecdysozoa</taxon>
        <taxon>Tardigrada</taxon>
        <taxon>Eutardigrada</taxon>
        <taxon>Parachela</taxon>
        <taxon>Hypsibioidea</taxon>
        <taxon>Ramazzottiidae</taxon>
        <taxon>Ramazzottius</taxon>
    </lineage>
</organism>
<dbReference type="PROSITE" id="PS00086">
    <property type="entry name" value="CYTOCHROME_P450"/>
    <property type="match status" value="1"/>
</dbReference>
<dbReference type="GO" id="GO:0006082">
    <property type="term" value="P:organic acid metabolic process"/>
    <property type="evidence" value="ECO:0007669"/>
    <property type="project" value="TreeGrafter"/>
</dbReference>
<dbReference type="InterPro" id="IPR050182">
    <property type="entry name" value="Cytochrome_P450_fam2"/>
</dbReference>
<evidence type="ECO:0000256" key="18">
    <source>
        <dbReference type="ARBA" id="ARBA00044282"/>
    </source>
</evidence>
<dbReference type="PANTHER" id="PTHR24300">
    <property type="entry name" value="CYTOCHROME P450 508A4-RELATED"/>
    <property type="match status" value="1"/>
</dbReference>
<dbReference type="AlphaFoldDB" id="A0A1D1UXT5"/>
<evidence type="ECO:0000256" key="22">
    <source>
        <dbReference type="RuleBase" id="RU000461"/>
    </source>
</evidence>
<keyword evidence="7" id="KW-0256">Endoplasmic reticulum</keyword>
<dbReference type="PANTHER" id="PTHR24300:SF403">
    <property type="entry name" value="CYTOCHROME P450 306A1"/>
    <property type="match status" value="1"/>
</dbReference>
<evidence type="ECO:0000256" key="12">
    <source>
        <dbReference type="ARBA" id="ARBA00023121"/>
    </source>
</evidence>
<dbReference type="GO" id="GO:0020037">
    <property type="term" value="F:heme binding"/>
    <property type="evidence" value="ECO:0007669"/>
    <property type="project" value="InterPro"/>
</dbReference>
<dbReference type="PRINTS" id="PR00463">
    <property type="entry name" value="EP450I"/>
</dbReference>
<evidence type="ECO:0000256" key="17">
    <source>
        <dbReference type="ARBA" id="ARBA00044265"/>
    </source>
</evidence>
<dbReference type="InterPro" id="IPR017972">
    <property type="entry name" value="Cyt_P450_CS"/>
</dbReference>
<keyword evidence="11 22" id="KW-0503">Monooxygenase</keyword>
<evidence type="ECO:0000256" key="23">
    <source>
        <dbReference type="SAM" id="SignalP"/>
    </source>
</evidence>
<feature type="chain" id="PRO_5008897740" description="Steroid 21-hydroxylase" evidence="23">
    <location>
        <begin position="21"/>
        <end position="492"/>
    </location>
</feature>
<dbReference type="InterPro" id="IPR002401">
    <property type="entry name" value="Cyt_P450_E_grp-I"/>
</dbReference>
<keyword evidence="13" id="KW-0472">Membrane</keyword>
<feature type="signal peptide" evidence="23">
    <location>
        <begin position="1"/>
        <end position="20"/>
    </location>
</feature>
<dbReference type="EC" id="1.14.14.16" evidence="14"/>
<dbReference type="FunFam" id="1.10.630.10:FF:000049">
    <property type="entry name" value="steroid 21-hydroxylase isoform X1"/>
    <property type="match status" value="1"/>
</dbReference>
<dbReference type="GO" id="GO:0005789">
    <property type="term" value="C:endoplasmic reticulum membrane"/>
    <property type="evidence" value="ECO:0007669"/>
    <property type="project" value="UniProtKB-SubCell"/>
</dbReference>
<reference evidence="24 25" key="1">
    <citation type="journal article" date="2016" name="Nat. Commun.">
        <title>Extremotolerant tardigrade genome and improved radiotolerance of human cultured cells by tardigrade-unique protein.</title>
        <authorList>
            <person name="Hashimoto T."/>
            <person name="Horikawa D.D."/>
            <person name="Saito Y."/>
            <person name="Kuwahara H."/>
            <person name="Kozuka-Hata H."/>
            <person name="Shin-I T."/>
            <person name="Minakuchi Y."/>
            <person name="Ohishi K."/>
            <person name="Motoyama A."/>
            <person name="Aizu T."/>
            <person name="Enomoto A."/>
            <person name="Kondo K."/>
            <person name="Tanaka S."/>
            <person name="Hara Y."/>
            <person name="Koshikawa S."/>
            <person name="Sagara H."/>
            <person name="Miura T."/>
            <person name="Yokobori S."/>
            <person name="Miyagawa K."/>
            <person name="Suzuki Y."/>
            <person name="Kubo T."/>
            <person name="Oyama M."/>
            <person name="Kohara Y."/>
            <person name="Fujiyama A."/>
            <person name="Arakawa K."/>
            <person name="Katayama T."/>
            <person name="Toyoda A."/>
            <person name="Kunieda T."/>
        </authorList>
    </citation>
    <scope>NUCLEOTIDE SEQUENCE [LARGE SCALE GENOMIC DNA]</scope>
    <source>
        <strain evidence="24 25">YOKOZUNA-1</strain>
    </source>
</reference>
<evidence type="ECO:0000256" key="7">
    <source>
        <dbReference type="ARBA" id="ARBA00022824"/>
    </source>
</evidence>
<keyword evidence="6 21" id="KW-0479">Metal-binding</keyword>
<evidence type="ECO:0000256" key="14">
    <source>
        <dbReference type="ARBA" id="ARBA00044040"/>
    </source>
</evidence>
<evidence type="ECO:0000256" key="1">
    <source>
        <dbReference type="ARBA" id="ARBA00004184"/>
    </source>
</evidence>
<dbReference type="Pfam" id="PF00067">
    <property type="entry name" value="p450"/>
    <property type="match status" value="1"/>
</dbReference>
<evidence type="ECO:0000313" key="25">
    <source>
        <dbReference type="Proteomes" id="UP000186922"/>
    </source>
</evidence>
<evidence type="ECO:0000256" key="2">
    <source>
        <dbReference type="ARBA" id="ARBA00004524"/>
    </source>
</evidence>
<dbReference type="STRING" id="947166.A0A1D1UXT5"/>
<keyword evidence="9 22" id="KW-0560">Oxidoreductase</keyword>
<evidence type="ECO:0000256" key="21">
    <source>
        <dbReference type="PIRSR" id="PIRSR602401-1"/>
    </source>
</evidence>
<keyword evidence="5 21" id="KW-0349">Heme</keyword>
<evidence type="ECO:0000256" key="20">
    <source>
        <dbReference type="ARBA" id="ARBA00044342"/>
    </source>
</evidence>
<evidence type="ECO:0000256" key="13">
    <source>
        <dbReference type="ARBA" id="ARBA00023136"/>
    </source>
</evidence>
<dbReference type="GO" id="GO:0008202">
    <property type="term" value="P:steroid metabolic process"/>
    <property type="evidence" value="ECO:0007669"/>
    <property type="project" value="UniProtKB-ARBA"/>
</dbReference>
<keyword evidence="10 21" id="KW-0408">Iron</keyword>